<evidence type="ECO:0000313" key="1">
    <source>
        <dbReference type="EMBL" id="SHI30927.1"/>
    </source>
</evidence>
<dbReference type="AlphaFoldDB" id="A0A1M6A395"/>
<dbReference type="OrthoDB" id="3611744at2"/>
<dbReference type="RefSeq" id="WP_072762643.1">
    <property type="nucleotide sequence ID" value="NZ_FQYX01000001.1"/>
</dbReference>
<evidence type="ECO:0000313" key="2">
    <source>
        <dbReference type="Proteomes" id="UP000184231"/>
    </source>
</evidence>
<dbReference type="EMBL" id="FQYX01000001">
    <property type="protein sequence ID" value="SHI30927.1"/>
    <property type="molecule type" value="Genomic_DNA"/>
</dbReference>
<reference evidence="2" key="1">
    <citation type="submission" date="2016-11" db="EMBL/GenBank/DDBJ databases">
        <authorList>
            <person name="Varghese N."/>
            <person name="Submissions S."/>
        </authorList>
    </citation>
    <scope>NUCLEOTIDE SEQUENCE [LARGE SCALE GENOMIC DNA]</scope>
    <source>
        <strain evidence="2">CGMCC 1.8863</strain>
    </source>
</reference>
<proteinExistence type="predicted"/>
<keyword evidence="2" id="KW-1185">Reference proteome</keyword>
<dbReference type="Pfam" id="PF08889">
    <property type="entry name" value="WbqC"/>
    <property type="match status" value="1"/>
</dbReference>
<organism evidence="1 2">
    <name type="scientific">Arenibacter nanhaiticus</name>
    <dbReference type="NCBI Taxonomy" id="558155"/>
    <lineage>
        <taxon>Bacteria</taxon>
        <taxon>Pseudomonadati</taxon>
        <taxon>Bacteroidota</taxon>
        <taxon>Flavobacteriia</taxon>
        <taxon>Flavobacteriales</taxon>
        <taxon>Flavobacteriaceae</taxon>
        <taxon>Arenibacter</taxon>
    </lineage>
</organism>
<dbReference type="InterPro" id="IPR014985">
    <property type="entry name" value="WbqC"/>
</dbReference>
<sequence length="244" mass="28672">MKIGIMQAYFFPYIGYFQLIDASDEFILYEHVAFRKKSWITKNRILDKGRKLAVEIKIPVIKKCSYKTISEIEINGTNWKRPLLKSIYFNYKKAAYFKEVYPLIEKCIQTNTSSLHDYNSAIIKEICSYLDLKTNIKSKNEAFLKLEARLLNDEIIKEEVKSLRIVEICKQQKAHTYINAAGGIELYDKAYFTKHNLSLFFINPKEYSYNQFNMEFVPHLSIIDVLMHNGKDGTKKLIKNYSLI</sequence>
<dbReference type="Proteomes" id="UP000184231">
    <property type="component" value="Unassembled WGS sequence"/>
</dbReference>
<protein>
    <submittedName>
        <fullName evidence="1">WbqC-like protein family protein</fullName>
    </submittedName>
</protein>
<name>A0A1M6A395_9FLAO</name>
<gene>
    <name evidence="1" type="ORF">SAMN04487911_10159</name>
</gene>
<dbReference type="STRING" id="558155.SAMN04487911_10159"/>
<accession>A0A1M6A395</accession>